<protein>
    <recommendedName>
        <fullName evidence="3">DUF1015 domain-containing protein</fullName>
    </recommendedName>
</protein>
<evidence type="ECO:0008006" key="3">
    <source>
        <dbReference type="Google" id="ProtNLM"/>
    </source>
</evidence>
<keyword evidence="2" id="KW-1185">Reference proteome</keyword>
<dbReference type="InterPro" id="IPR008323">
    <property type="entry name" value="UCP033563"/>
</dbReference>
<dbReference type="PANTHER" id="PTHR36454">
    <property type="entry name" value="LMO2823 PROTEIN"/>
    <property type="match status" value="1"/>
</dbReference>
<reference evidence="1 2" key="1">
    <citation type="journal article" date="2023" name="Microorganisms">
        <title>Thiorhodovibrio frisius and Trv. litoralis spp. nov., Two Novel Members from a Clade of Fastidious Purple Sulfur Bacteria That Exhibit Unique Red-Shifted Light-Harvesting Capabilities.</title>
        <authorList>
            <person name="Methner A."/>
            <person name="Kuzyk S.B."/>
            <person name="Petersen J."/>
            <person name="Bauer S."/>
            <person name="Brinkmann H."/>
            <person name="Sichau K."/>
            <person name="Wanner G."/>
            <person name="Wolf J."/>
            <person name="Neumann-Schaal M."/>
            <person name="Henke P."/>
            <person name="Tank M."/>
            <person name="Sproer C."/>
            <person name="Bunk B."/>
            <person name="Overmann J."/>
        </authorList>
    </citation>
    <scope>NUCLEOTIDE SEQUENCE [LARGE SCALE GENOMIC DNA]</scope>
    <source>
        <strain evidence="1 2">DSM 6702</strain>
    </source>
</reference>
<dbReference type="Proteomes" id="UP001432180">
    <property type="component" value="Chromosome"/>
</dbReference>
<dbReference type="PANTHER" id="PTHR36454:SF1">
    <property type="entry name" value="DUF1015 DOMAIN-CONTAINING PROTEIN"/>
    <property type="match status" value="1"/>
</dbReference>
<dbReference type="Pfam" id="PF06245">
    <property type="entry name" value="DUF1015"/>
    <property type="match status" value="1"/>
</dbReference>
<evidence type="ECO:0000313" key="2">
    <source>
        <dbReference type="Proteomes" id="UP001432180"/>
    </source>
</evidence>
<sequence>MTLISPFRALRPATGRAKDIIAPPYDVMSTEEARTMVQGRPHSFLHVSRPEIDLPPGSDPSTPAAYAKAGENFMALRQQELLQRDPTPCLYIYRLTQGQHRQTGIAAIASVAAYRDGRIKKHELTRPAKEDDRVRHIQALAAQTGPVFLIHRANDIIQQRLAEYSSAPPTIDVQAEDGVTHQLWTLQAPDAITELCSAYEALNALYIADGHHRCAAAARVAEDHPDLADAGGFLAAIFPDDQTRILAYNRLIRDLNCLTAQSFLSGLEENFALEPHPTPVTPEAAGVFGLYLDHQWYRLTIKAEPREQGISRGPASQLDASLLQDFLIRPLLGIDNPRTDERIDFVGGSRGIAGLTEPVDQGQMRLALALHPTSARELMAVADAKALMPPKSTWFEPKLADGLLCHLLS</sequence>
<proteinExistence type="predicted"/>
<name>A0ABZ0SF21_9GAMM</name>
<accession>A0ABZ0SF21</accession>
<dbReference type="EMBL" id="CP121472">
    <property type="protein sequence ID" value="WPL18883.1"/>
    <property type="molecule type" value="Genomic_DNA"/>
</dbReference>
<evidence type="ECO:0000313" key="1">
    <source>
        <dbReference type="EMBL" id="WPL18883.1"/>
    </source>
</evidence>
<dbReference type="PIRSF" id="PIRSF033563">
    <property type="entry name" value="UCP033563"/>
    <property type="match status" value="1"/>
</dbReference>
<dbReference type="RefSeq" id="WP_328984622.1">
    <property type="nucleotide sequence ID" value="NZ_CP121472.1"/>
</dbReference>
<gene>
    <name evidence="1" type="ORF">Thiowin_03974</name>
</gene>
<organism evidence="1 2">
    <name type="scientific">Thiorhodovibrio winogradskyi</name>
    <dbReference type="NCBI Taxonomy" id="77007"/>
    <lineage>
        <taxon>Bacteria</taxon>
        <taxon>Pseudomonadati</taxon>
        <taxon>Pseudomonadota</taxon>
        <taxon>Gammaproteobacteria</taxon>
        <taxon>Chromatiales</taxon>
        <taxon>Chromatiaceae</taxon>
        <taxon>Thiorhodovibrio</taxon>
    </lineage>
</organism>